<dbReference type="InterPro" id="IPR002583">
    <property type="entry name" value="Ribosomal_bS20"/>
</dbReference>
<evidence type="ECO:0000256" key="5">
    <source>
        <dbReference type="ARBA" id="ARBA00023274"/>
    </source>
</evidence>
<dbReference type="NCBIfam" id="TIGR00029">
    <property type="entry name" value="S20"/>
    <property type="match status" value="1"/>
</dbReference>
<accession>A0A1G2P141</accession>
<comment type="caution">
    <text evidence="9">The sequence shown here is derived from an EMBL/GenBank/DDBJ whole genome shotgun (WGS) entry which is preliminary data.</text>
</comment>
<evidence type="ECO:0000256" key="1">
    <source>
        <dbReference type="ARBA" id="ARBA00007634"/>
    </source>
</evidence>
<dbReference type="InterPro" id="IPR036510">
    <property type="entry name" value="Ribosomal_bS20_sf"/>
</dbReference>
<gene>
    <name evidence="7" type="primary">rpsT</name>
    <name evidence="9" type="ORF">A3G52_01770</name>
</gene>
<keyword evidence="2 7" id="KW-0699">rRNA-binding</keyword>
<evidence type="ECO:0000256" key="6">
    <source>
        <dbReference type="ARBA" id="ARBA00035136"/>
    </source>
</evidence>
<feature type="compositionally biased region" description="Basic residues" evidence="8">
    <location>
        <begin position="9"/>
        <end position="19"/>
    </location>
</feature>
<dbReference type="PANTHER" id="PTHR33398">
    <property type="entry name" value="30S RIBOSOMAL PROTEIN S20"/>
    <property type="match status" value="1"/>
</dbReference>
<evidence type="ECO:0000313" key="10">
    <source>
        <dbReference type="Proteomes" id="UP000177269"/>
    </source>
</evidence>
<dbReference type="HAMAP" id="MF_00500">
    <property type="entry name" value="Ribosomal_bS20"/>
    <property type="match status" value="1"/>
</dbReference>
<dbReference type="Pfam" id="PF01649">
    <property type="entry name" value="Ribosomal_S20p"/>
    <property type="match status" value="1"/>
</dbReference>
<evidence type="ECO:0000256" key="3">
    <source>
        <dbReference type="ARBA" id="ARBA00022884"/>
    </source>
</evidence>
<evidence type="ECO:0000256" key="7">
    <source>
        <dbReference type="HAMAP-Rule" id="MF_00500"/>
    </source>
</evidence>
<dbReference type="GO" id="GO:0006412">
    <property type="term" value="P:translation"/>
    <property type="evidence" value="ECO:0007669"/>
    <property type="project" value="UniProtKB-UniRule"/>
</dbReference>
<protein>
    <recommendedName>
        <fullName evidence="6 7">Small ribosomal subunit protein bS20</fullName>
    </recommendedName>
</protein>
<dbReference type="PANTHER" id="PTHR33398:SF1">
    <property type="entry name" value="SMALL RIBOSOMAL SUBUNIT PROTEIN BS20C"/>
    <property type="match status" value="1"/>
</dbReference>
<dbReference type="GO" id="GO:0003735">
    <property type="term" value="F:structural constituent of ribosome"/>
    <property type="evidence" value="ECO:0007669"/>
    <property type="project" value="InterPro"/>
</dbReference>
<dbReference type="GO" id="GO:0015935">
    <property type="term" value="C:small ribosomal subunit"/>
    <property type="evidence" value="ECO:0007669"/>
    <property type="project" value="TreeGrafter"/>
</dbReference>
<evidence type="ECO:0000256" key="8">
    <source>
        <dbReference type="SAM" id="MobiDB-lite"/>
    </source>
</evidence>
<name>A0A1G2P141_9BACT</name>
<dbReference type="EMBL" id="MHSK01000021">
    <property type="protein sequence ID" value="OHA42003.1"/>
    <property type="molecule type" value="Genomic_DNA"/>
</dbReference>
<keyword evidence="3 7" id="KW-0694">RNA-binding</keyword>
<comment type="similarity">
    <text evidence="1 7">Belongs to the bacterial ribosomal protein bS20 family.</text>
</comment>
<dbReference type="AlphaFoldDB" id="A0A1G2P141"/>
<dbReference type="Proteomes" id="UP000177269">
    <property type="component" value="Unassembled WGS sequence"/>
</dbReference>
<feature type="region of interest" description="Disordered" evidence="8">
    <location>
        <begin position="1"/>
        <end position="22"/>
    </location>
</feature>
<comment type="function">
    <text evidence="7">Binds directly to 16S ribosomal RNA.</text>
</comment>
<dbReference type="GO" id="GO:0070181">
    <property type="term" value="F:small ribosomal subunit rRNA binding"/>
    <property type="evidence" value="ECO:0007669"/>
    <property type="project" value="TreeGrafter"/>
</dbReference>
<evidence type="ECO:0000256" key="4">
    <source>
        <dbReference type="ARBA" id="ARBA00022980"/>
    </source>
</evidence>
<keyword evidence="4 7" id="KW-0689">Ribosomal protein</keyword>
<sequence>MAITSSAKKAIRSSARKKKFNDARKAAYKNAIKKVRKLAIGKKFDDARDSLKEAYKAIDKAAKTKLIKKNAASRMKSRISKFVGKSAK</sequence>
<evidence type="ECO:0000313" key="9">
    <source>
        <dbReference type="EMBL" id="OHA42003.1"/>
    </source>
</evidence>
<dbReference type="Gene3D" id="1.20.58.110">
    <property type="entry name" value="Ribosomal protein S20"/>
    <property type="match status" value="1"/>
</dbReference>
<dbReference type="SUPFAM" id="SSF46992">
    <property type="entry name" value="Ribosomal protein S20"/>
    <property type="match status" value="1"/>
</dbReference>
<evidence type="ECO:0000256" key="2">
    <source>
        <dbReference type="ARBA" id="ARBA00022730"/>
    </source>
</evidence>
<keyword evidence="5 7" id="KW-0687">Ribonucleoprotein</keyword>
<reference evidence="9 10" key="1">
    <citation type="journal article" date="2016" name="Nat. Commun.">
        <title>Thousands of microbial genomes shed light on interconnected biogeochemical processes in an aquifer system.</title>
        <authorList>
            <person name="Anantharaman K."/>
            <person name="Brown C.T."/>
            <person name="Hug L.A."/>
            <person name="Sharon I."/>
            <person name="Castelle C.J."/>
            <person name="Probst A.J."/>
            <person name="Thomas B.C."/>
            <person name="Singh A."/>
            <person name="Wilkins M.J."/>
            <person name="Karaoz U."/>
            <person name="Brodie E.L."/>
            <person name="Williams K.H."/>
            <person name="Hubbard S.S."/>
            <person name="Banfield J.F."/>
        </authorList>
    </citation>
    <scope>NUCLEOTIDE SEQUENCE [LARGE SCALE GENOMIC DNA]</scope>
</reference>
<proteinExistence type="inferred from homology"/>
<organism evidence="9 10">
    <name type="scientific">Candidatus Taylorbacteria bacterium RIFCSPLOWO2_12_FULL_43_20</name>
    <dbReference type="NCBI Taxonomy" id="1802332"/>
    <lineage>
        <taxon>Bacteria</taxon>
        <taxon>Candidatus Tayloriibacteriota</taxon>
    </lineage>
</organism>